<dbReference type="InterPro" id="IPR000408">
    <property type="entry name" value="Reg_chr_condens"/>
</dbReference>
<evidence type="ECO:0000313" key="9">
    <source>
        <dbReference type="Proteomes" id="UP001642540"/>
    </source>
</evidence>
<dbReference type="Gene3D" id="2.130.10.30">
    <property type="entry name" value="Regulator of chromosome condensation 1/beta-lactamase-inhibitor protein II"/>
    <property type="match status" value="2"/>
</dbReference>
<keyword evidence="9" id="KW-1185">Reference proteome</keyword>
<feature type="repeat" description="RCC1" evidence="4">
    <location>
        <begin position="355"/>
        <end position="404"/>
    </location>
</feature>
<sequence length="1072" mass="119982">MESQEMMDTSENHILKSSQSELEQQQQSDTDSDEANSPTRKCILGWGSTVNGELGLGGIEEDSVDTPTKIKFTRKIKSVACGESHTVFILEDGTLWSCGCNDHGQLGHNKCRTRPEQVEGLSGRQIVSVSAGYAHNLAIDSWGTLFSWGSNSHGQLGQQLETSDDKLVNRPKIVKSMATKTVVQAAAGFFHSVVLTNSGEIYTCGSNSHGQLGLGYANGPNQTKFCLVELLVGLPTIMVTAGGFHSFALSVSGSVFGWGKNNSGQLGVGDTDDKCQPTQLATLRSLGVTYITAGADHTAFLTQDGGLFSAGHGTYGQLGHGTSSNEVLPRKILEFGKVVTQVACGRCHTLCWTNDKLYTFGLNSSGQLGISGGNRNTPFHVKALSCIVNSIYAGGDHSIVLVDPVEVNAFETSVPNAQPALSVDYRESATEKPIITITDDFVTQMCSSSEPVDQDIMTLTEILFASPACWNASFLLPDREHAPCTWKNMGVDLDLAESVVSKLSSIKAEGLRELIEQQLYMEMLPKLPHQLKHVEILRVYVLLPLIPNFYSGSSTMLPIIYADRLQSLAPQLVSVVTRWLYHSPIEHLLRIISVYKKTVISVLDNTSQSQQQRDNGLRICLNFLSLLNSMNKSRMRISYHTFTIPQLTSKVDIRMDYYNWLQRKAQGRAVFFCDFPFVFDAQAKTLLLQTDQLLQMQSAMSKAQTQLMSFFIFPQMVDPNEVQYLTLTVSRDSIVQDVMNQIYQLNTHDLKKPLKVKFIDEEAEDAGGVKKEFFLLLIREILDPKYGMFKHYEESRLIWFNEASFEDDVMYFLIGLLCGLAIYNLIIINIPFPLALYKKLLNEKIELTDLRELSPSEGRSLEQIMDYSEPDFEEVFQLNFELTREEFGAVKVVPLKPDGGNLSVTLENKSEFVDLYVSYVFNVAVNKQFDAFKKGFERVCGSTVLQLFHAQELQAMVTGNEDYDWGELERNCSYKGGYNVNESSIKIFWDVFHSLSLEEKKQFLLFLTGSDRIPILGMKTLKMCIQPTADERYLPVAHTCFNLLDLPRYQTRERLKYKLLQAIQQNQGFSLV</sequence>
<organism evidence="8 9">
    <name type="scientific">Orchesella dallaii</name>
    <dbReference type="NCBI Taxonomy" id="48710"/>
    <lineage>
        <taxon>Eukaryota</taxon>
        <taxon>Metazoa</taxon>
        <taxon>Ecdysozoa</taxon>
        <taxon>Arthropoda</taxon>
        <taxon>Hexapoda</taxon>
        <taxon>Collembola</taxon>
        <taxon>Entomobryomorpha</taxon>
        <taxon>Entomobryoidea</taxon>
        <taxon>Orchesellidae</taxon>
        <taxon>Orchesellinae</taxon>
        <taxon>Orchesella</taxon>
    </lineage>
</organism>
<evidence type="ECO:0000313" key="8">
    <source>
        <dbReference type="EMBL" id="CAL8073239.1"/>
    </source>
</evidence>
<evidence type="ECO:0000256" key="6">
    <source>
        <dbReference type="SAM" id="Phobius"/>
    </source>
</evidence>
<feature type="repeat" description="RCC1" evidence="4">
    <location>
        <begin position="93"/>
        <end position="142"/>
    </location>
</feature>
<dbReference type="CDD" id="cd00078">
    <property type="entry name" value="HECTc"/>
    <property type="match status" value="1"/>
</dbReference>
<keyword evidence="6" id="KW-0812">Transmembrane</keyword>
<keyword evidence="6" id="KW-0472">Membrane</keyword>
<feature type="repeat" description="RCC1" evidence="4">
    <location>
        <begin position="41"/>
        <end position="92"/>
    </location>
</feature>
<dbReference type="Proteomes" id="UP001642540">
    <property type="component" value="Unassembled WGS sequence"/>
</dbReference>
<evidence type="ECO:0000256" key="3">
    <source>
        <dbReference type="PROSITE-ProRule" id="PRU00104"/>
    </source>
</evidence>
<keyword evidence="1" id="KW-0677">Repeat</keyword>
<dbReference type="PROSITE" id="PS50237">
    <property type="entry name" value="HECT"/>
    <property type="match status" value="1"/>
</dbReference>
<evidence type="ECO:0000256" key="2">
    <source>
        <dbReference type="ARBA" id="ARBA00022786"/>
    </source>
</evidence>
<reference evidence="8 9" key="1">
    <citation type="submission" date="2024-08" db="EMBL/GenBank/DDBJ databases">
        <authorList>
            <person name="Cucini C."/>
            <person name="Frati F."/>
        </authorList>
    </citation>
    <scope>NUCLEOTIDE SEQUENCE [LARGE SCALE GENOMIC DNA]</scope>
</reference>
<feature type="active site" description="Glycyl thioester intermediate" evidence="3">
    <location>
        <position position="1040"/>
    </location>
</feature>
<dbReference type="PANTHER" id="PTHR45622">
    <property type="entry name" value="UBIQUITIN-PROTEIN LIGASE E3A-RELATED"/>
    <property type="match status" value="1"/>
</dbReference>
<dbReference type="PRINTS" id="PR00633">
    <property type="entry name" value="RCCNDNSATION"/>
</dbReference>
<dbReference type="EMBL" id="CAXLJM020000007">
    <property type="protein sequence ID" value="CAL8073239.1"/>
    <property type="molecule type" value="Genomic_DNA"/>
</dbReference>
<feature type="transmembrane region" description="Helical" evidence="6">
    <location>
        <begin position="810"/>
        <end position="837"/>
    </location>
</feature>
<protein>
    <recommendedName>
        <fullName evidence="7">HECT domain-containing protein</fullName>
    </recommendedName>
</protein>
<keyword evidence="2 3" id="KW-0833">Ubl conjugation pathway</keyword>
<comment type="caution">
    <text evidence="8">The sequence shown here is derived from an EMBL/GenBank/DDBJ whole genome shotgun (WGS) entry which is preliminary data.</text>
</comment>
<feature type="repeat" description="RCC1" evidence="4">
    <location>
        <begin position="199"/>
        <end position="252"/>
    </location>
</feature>
<feature type="repeat" description="RCC1" evidence="4">
    <location>
        <begin position="305"/>
        <end position="355"/>
    </location>
</feature>
<evidence type="ECO:0000256" key="1">
    <source>
        <dbReference type="ARBA" id="ARBA00022737"/>
    </source>
</evidence>
<dbReference type="InterPro" id="IPR051709">
    <property type="entry name" value="Ub-ligase/GTPase-reg"/>
</dbReference>
<dbReference type="SMART" id="SM00119">
    <property type="entry name" value="HECTc"/>
    <property type="match status" value="1"/>
</dbReference>
<dbReference type="Pfam" id="PF25390">
    <property type="entry name" value="WD40_RLD"/>
    <property type="match status" value="1"/>
</dbReference>
<gene>
    <name evidence="8" type="ORF">ODALV1_LOCUS2551</name>
</gene>
<name>A0ABP1PQB6_9HEXA</name>
<feature type="domain" description="HECT" evidence="7">
    <location>
        <begin position="746"/>
        <end position="1072"/>
    </location>
</feature>
<feature type="region of interest" description="Disordered" evidence="5">
    <location>
        <begin position="1"/>
        <end position="40"/>
    </location>
</feature>
<dbReference type="SUPFAM" id="SSF56204">
    <property type="entry name" value="Hect, E3 ligase catalytic domain"/>
    <property type="match status" value="1"/>
</dbReference>
<dbReference type="Gene3D" id="3.30.2160.10">
    <property type="entry name" value="Hect, E3 ligase catalytic domain"/>
    <property type="match status" value="1"/>
</dbReference>
<dbReference type="InterPro" id="IPR000569">
    <property type="entry name" value="HECT_dom"/>
</dbReference>
<accession>A0ABP1PQB6</accession>
<dbReference type="InterPro" id="IPR009091">
    <property type="entry name" value="RCC1/BLIP-II"/>
</dbReference>
<evidence type="ECO:0000256" key="4">
    <source>
        <dbReference type="PROSITE-ProRule" id="PRU00235"/>
    </source>
</evidence>
<dbReference type="Gene3D" id="3.30.2410.10">
    <property type="entry name" value="Hect, E3 ligase catalytic domain"/>
    <property type="match status" value="1"/>
</dbReference>
<dbReference type="PROSITE" id="PS00626">
    <property type="entry name" value="RCC1_2"/>
    <property type="match status" value="4"/>
</dbReference>
<dbReference type="Gene3D" id="3.90.1750.10">
    <property type="entry name" value="Hect, E3 ligase catalytic domains"/>
    <property type="match status" value="1"/>
</dbReference>
<dbReference type="InterPro" id="IPR058923">
    <property type="entry name" value="RCC1-like_dom"/>
</dbReference>
<dbReference type="InterPro" id="IPR035983">
    <property type="entry name" value="Hect_E3_ubiquitin_ligase"/>
</dbReference>
<keyword evidence="6" id="KW-1133">Transmembrane helix</keyword>
<feature type="repeat" description="RCC1" evidence="4">
    <location>
        <begin position="143"/>
        <end position="198"/>
    </location>
</feature>
<proteinExistence type="predicted"/>
<evidence type="ECO:0000259" key="7">
    <source>
        <dbReference type="PROSITE" id="PS50237"/>
    </source>
</evidence>
<feature type="compositionally biased region" description="Low complexity" evidence="5">
    <location>
        <begin position="17"/>
        <end position="29"/>
    </location>
</feature>
<dbReference type="PANTHER" id="PTHR45622:SF76">
    <property type="entry name" value="HECT AND RLD DOMAIN CONTAINING E3 UBIQUITIN LIGASE 4, ISOFORM C"/>
    <property type="match status" value="1"/>
</dbReference>
<dbReference type="Pfam" id="PF00632">
    <property type="entry name" value="HECT"/>
    <property type="match status" value="1"/>
</dbReference>
<feature type="repeat" description="RCC1" evidence="4">
    <location>
        <begin position="253"/>
        <end position="304"/>
    </location>
</feature>
<dbReference type="PROSITE" id="PS50012">
    <property type="entry name" value="RCC1_3"/>
    <property type="match status" value="7"/>
</dbReference>
<evidence type="ECO:0000256" key="5">
    <source>
        <dbReference type="SAM" id="MobiDB-lite"/>
    </source>
</evidence>
<dbReference type="SUPFAM" id="SSF50985">
    <property type="entry name" value="RCC1/BLIP-II"/>
    <property type="match status" value="1"/>
</dbReference>